<evidence type="ECO:0000256" key="3">
    <source>
        <dbReference type="PROSITE-ProRule" id="PRU00339"/>
    </source>
</evidence>
<feature type="region of interest" description="Disordered" evidence="4">
    <location>
        <begin position="34"/>
        <end position="57"/>
    </location>
</feature>
<keyword evidence="6" id="KW-1185">Reference proteome</keyword>
<dbReference type="PANTHER" id="PTHR45586:SF1">
    <property type="entry name" value="LIPOPOLYSACCHARIDE ASSEMBLY PROTEIN B"/>
    <property type="match status" value="1"/>
</dbReference>
<evidence type="ECO:0000256" key="2">
    <source>
        <dbReference type="ARBA" id="ARBA00022803"/>
    </source>
</evidence>
<dbReference type="PROSITE" id="PS50005">
    <property type="entry name" value="TPR"/>
    <property type="match status" value="2"/>
</dbReference>
<organism evidence="5 6">
    <name type="scientific">Fulvivirga sediminis</name>
    <dbReference type="NCBI Taxonomy" id="2803949"/>
    <lineage>
        <taxon>Bacteria</taxon>
        <taxon>Pseudomonadati</taxon>
        <taxon>Bacteroidota</taxon>
        <taxon>Cytophagia</taxon>
        <taxon>Cytophagales</taxon>
        <taxon>Fulvivirgaceae</taxon>
        <taxon>Fulvivirga</taxon>
    </lineage>
</organism>
<reference evidence="5" key="1">
    <citation type="submission" date="2021-01" db="EMBL/GenBank/DDBJ databases">
        <title>Fulvivirga kasyanovii gen. nov., sp nov., a novel member of the phylum Bacteroidetes isolated from seawater in a mussel farm.</title>
        <authorList>
            <person name="Zhao L.-H."/>
            <person name="Wang Z.-J."/>
        </authorList>
    </citation>
    <scope>NUCLEOTIDE SEQUENCE</scope>
    <source>
        <strain evidence="5">2943</strain>
    </source>
</reference>
<evidence type="ECO:0000313" key="5">
    <source>
        <dbReference type="EMBL" id="MBL3657806.1"/>
    </source>
</evidence>
<dbReference type="EMBL" id="JAESIY010000009">
    <property type="protein sequence ID" value="MBL3657806.1"/>
    <property type="molecule type" value="Genomic_DNA"/>
</dbReference>
<comment type="caution">
    <text evidence="5">The sequence shown here is derived from an EMBL/GenBank/DDBJ whole genome shotgun (WGS) entry which is preliminary data.</text>
</comment>
<dbReference type="InterPro" id="IPR051012">
    <property type="entry name" value="CellSynth/LPSAsmb/PSIAsmb"/>
</dbReference>
<dbReference type="Gene3D" id="1.25.40.10">
    <property type="entry name" value="Tetratricopeptide repeat domain"/>
    <property type="match status" value="1"/>
</dbReference>
<dbReference type="AlphaFoldDB" id="A0A937K1S4"/>
<dbReference type="PANTHER" id="PTHR45586">
    <property type="entry name" value="TPR REPEAT-CONTAINING PROTEIN PA4667"/>
    <property type="match status" value="1"/>
</dbReference>
<evidence type="ECO:0000313" key="6">
    <source>
        <dbReference type="Proteomes" id="UP000659388"/>
    </source>
</evidence>
<dbReference type="InterPro" id="IPR011990">
    <property type="entry name" value="TPR-like_helical_dom_sf"/>
</dbReference>
<dbReference type="RefSeq" id="WP_202245592.1">
    <property type="nucleotide sequence ID" value="NZ_JAESIY010000009.1"/>
</dbReference>
<feature type="repeat" description="TPR" evidence="3">
    <location>
        <begin position="234"/>
        <end position="267"/>
    </location>
</feature>
<keyword evidence="1" id="KW-0677">Repeat</keyword>
<feature type="repeat" description="TPR" evidence="3">
    <location>
        <begin position="200"/>
        <end position="233"/>
    </location>
</feature>
<dbReference type="InterPro" id="IPR019734">
    <property type="entry name" value="TPR_rpt"/>
</dbReference>
<gene>
    <name evidence="5" type="ORF">JL102_16775</name>
</gene>
<sequence length="281" mass="31600">MLKTRIILFISAAVLVAIIFTLPKVVVDNEENAVPNKTTSGTSHAEPTPTEIDTDNIAHGQAVPADIQKKIDNLKIDYSNSSNIEKSVIFADSLAELYLSINKYDSAAKFVEIIAENIPNEKNWERAGNTYYDAFGFAMDPQKRAYLGEKAREYFLKVMEKTPSNLDVKNKLAMTYLSTSNPMKGIGMLREIIEQDPKNEKAMFNLGVLSMQSNQYNKAVEHFSKLVKTYPNNTQAQFFLGVSYLETGNKDKAKEQFELVKTLDDDPEVQATADSYLEDIR</sequence>
<keyword evidence="2 3" id="KW-0802">TPR repeat</keyword>
<accession>A0A937K1S4</accession>
<dbReference type="SUPFAM" id="SSF48452">
    <property type="entry name" value="TPR-like"/>
    <property type="match status" value="1"/>
</dbReference>
<proteinExistence type="predicted"/>
<evidence type="ECO:0000256" key="1">
    <source>
        <dbReference type="ARBA" id="ARBA00022737"/>
    </source>
</evidence>
<dbReference type="Proteomes" id="UP000659388">
    <property type="component" value="Unassembled WGS sequence"/>
</dbReference>
<feature type="compositionally biased region" description="Polar residues" evidence="4">
    <location>
        <begin position="35"/>
        <end position="45"/>
    </location>
</feature>
<name>A0A937K1S4_9BACT</name>
<dbReference type="Pfam" id="PF14559">
    <property type="entry name" value="TPR_19"/>
    <property type="match status" value="1"/>
</dbReference>
<evidence type="ECO:0000256" key="4">
    <source>
        <dbReference type="SAM" id="MobiDB-lite"/>
    </source>
</evidence>
<protein>
    <submittedName>
        <fullName evidence="5">Tetratricopeptide repeat protein</fullName>
    </submittedName>
</protein>
<dbReference type="SMART" id="SM00028">
    <property type="entry name" value="TPR"/>
    <property type="match status" value="3"/>
</dbReference>